<dbReference type="AlphaFoldDB" id="A0A9X2CS96"/>
<evidence type="ECO:0000256" key="2">
    <source>
        <dbReference type="SAM" id="Phobius"/>
    </source>
</evidence>
<protein>
    <submittedName>
        <fullName evidence="3">Uncharacterized protein</fullName>
    </submittedName>
</protein>
<keyword evidence="2" id="KW-0812">Transmembrane</keyword>
<dbReference type="RefSeq" id="WP_250096233.1">
    <property type="nucleotide sequence ID" value="NZ_JAKRYL010000008.1"/>
</dbReference>
<reference evidence="3" key="1">
    <citation type="submission" date="2022-02" db="EMBL/GenBank/DDBJ databases">
        <title>Halalkalibacter sp. nov. isolated from Lonar Lake, India.</title>
        <authorList>
            <person name="Joshi A."/>
            <person name="Thite S."/>
            <person name="Lodha T."/>
        </authorList>
    </citation>
    <scope>NUCLEOTIDE SEQUENCE</scope>
    <source>
        <strain evidence="3">MEB205</strain>
    </source>
</reference>
<dbReference type="Proteomes" id="UP001139150">
    <property type="component" value="Unassembled WGS sequence"/>
</dbReference>
<proteinExistence type="predicted"/>
<sequence>MNIENRPKGYISKWHLIYITIILIIVIICILAINNWSGDQAGVGLSNSATAVSIVLAVVAIVITLVDVAGQRNAIMDLKETSEKLQNAHMNANEVYDTLVEKLQEINAVRDGLYEAVSQNKTLRKDVLHSIKDFTKENGTIDEVRIKQLEDKLNSLNDVHERTTIHTPILKGNLNIAGKILILPENNSPLQDVIKYIKERYKKDHRVQYKDFVLELTTNLELSFYSAEQVIQSLKFHDYISIVDGGRLIDFLQKVND</sequence>
<evidence type="ECO:0000313" key="3">
    <source>
        <dbReference type="EMBL" id="MCL7747327.1"/>
    </source>
</evidence>
<dbReference type="EMBL" id="JAKRYL010000008">
    <property type="protein sequence ID" value="MCL7747327.1"/>
    <property type="molecule type" value="Genomic_DNA"/>
</dbReference>
<evidence type="ECO:0000256" key="1">
    <source>
        <dbReference type="SAM" id="Coils"/>
    </source>
</evidence>
<accession>A0A9X2CS96</accession>
<keyword evidence="2" id="KW-0472">Membrane</keyword>
<feature type="transmembrane region" description="Helical" evidence="2">
    <location>
        <begin position="48"/>
        <end position="69"/>
    </location>
</feature>
<keyword evidence="1" id="KW-0175">Coiled coil</keyword>
<feature type="transmembrane region" description="Helical" evidence="2">
    <location>
        <begin position="16"/>
        <end position="36"/>
    </location>
</feature>
<keyword evidence="2" id="KW-1133">Transmembrane helix</keyword>
<evidence type="ECO:0000313" key="4">
    <source>
        <dbReference type="Proteomes" id="UP001139150"/>
    </source>
</evidence>
<feature type="coiled-coil region" evidence="1">
    <location>
        <begin position="68"/>
        <end position="95"/>
    </location>
</feature>
<gene>
    <name evidence="3" type="ORF">MF646_09365</name>
</gene>
<comment type="caution">
    <text evidence="3">The sequence shown here is derived from an EMBL/GenBank/DDBJ whole genome shotgun (WGS) entry which is preliminary data.</text>
</comment>
<keyword evidence="4" id="KW-1185">Reference proteome</keyword>
<name>A0A9X2CS96_9BACI</name>
<organism evidence="3 4">
    <name type="scientific">Halalkalibacter alkaliphilus</name>
    <dbReference type="NCBI Taxonomy" id="2917993"/>
    <lineage>
        <taxon>Bacteria</taxon>
        <taxon>Bacillati</taxon>
        <taxon>Bacillota</taxon>
        <taxon>Bacilli</taxon>
        <taxon>Bacillales</taxon>
        <taxon>Bacillaceae</taxon>
        <taxon>Halalkalibacter</taxon>
    </lineage>
</organism>